<dbReference type="EMBL" id="JYDI01002368">
    <property type="protein sequence ID" value="KRY25381.1"/>
    <property type="molecule type" value="Genomic_DNA"/>
</dbReference>
<evidence type="ECO:0000313" key="1">
    <source>
        <dbReference type="EMBL" id="KRY25381.1"/>
    </source>
</evidence>
<name>A0A0V1AKP2_TRIBR</name>
<sequence>YLDHKYAHQSVQAPTSGHQITTFALIQRFVVARAETTSHARATMARRNHSIIWGPNKVSGSLHGKKRLISFKSAVVLFSRLLDAVEIGNR</sequence>
<evidence type="ECO:0000313" key="2">
    <source>
        <dbReference type="Proteomes" id="UP000054653"/>
    </source>
</evidence>
<protein>
    <submittedName>
        <fullName evidence="1">Uncharacterized protein</fullName>
    </submittedName>
</protein>
<dbReference type="OrthoDB" id="5935319at2759"/>
<reference evidence="1 2" key="1">
    <citation type="submission" date="2015-01" db="EMBL/GenBank/DDBJ databases">
        <title>Evolution of Trichinella species and genotypes.</title>
        <authorList>
            <person name="Korhonen P.K."/>
            <person name="Edoardo P."/>
            <person name="Giuseppe L.R."/>
            <person name="Gasser R.B."/>
        </authorList>
    </citation>
    <scope>NUCLEOTIDE SEQUENCE [LARGE SCALE GENOMIC DNA]</scope>
    <source>
        <strain evidence="1">ISS120</strain>
    </source>
</reference>
<feature type="non-terminal residue" evidence="1">
    <location>
        <position position="1"/>
    </location>
</feature>
<organism evidence="1 2">
    <name type="scientific">Trichinella britovi</name>
    <name type="common">Parasitic roundworm</name>
    <dbReference type="NCBI Taxonomy" id="45882"/>
    <lineage>
        <taxon>Eukaryota</taxon>
        <taxon>Metazoa</taxon>
        <taxon>Ecdysozoa</taxon>
        <taxon>Nematoda</taxon>
        <taxon>Enoplea</taxon>
        <taxon>Dorylaimia</taxon>
        <taxon>Trichinellida</taxon>
        <taxon>Trichinellidae</taxon>
        <taxon>Trichinella</taxon>
    </lineage>
</organism>
<proteinExistence type="predicted"/>
<keyword evidence="2" id="KW-1185">Reference proteome</keyword>
<comment type="caution">
    <text evidence="1">The sequence shown here is derived from an EMBL/GenBank/DDBJ whole genome shotgun (WGS) entry which is preliminary data.</text>
</comment>
<dbReference type="AlphaFoldDB" id="A0A0V1AKP2"/>
<dbReference type="Proteomes" id="UP000054653">
    <property type="component" value="Unassembled WGS sequence"/>
</dbReference>
<accession>A0A0V1AKP2</accession>
<feature type="non-terminal residue" evidence="1">
    <location>
        <position position="90"/>
    </location>
</feature>
<gene>
    <name evidence="1" type="ORF">T03_7973</name>
</gene>